<feature type="region of interest" description="Disordered" evidence="1">
    <location>
        <begin position="1"/>
        <end position="21"/>
    </location>
</feature>
<protein>
    <submittedName>
        <fullName evidence="3">Uncharacterized protein</fullName>
    </submittedName>
</protein>
<sequence>MSAASPGPVGTPQTGETSTADEDSVAKLIEIARKPTVGQRLISWASRPPGRLYLSCCVIVALVLLYEDSVPGGHLPSFVIGMGGGGLLAAMGALRLGMALSIARPIIRRHWLRWTTPPLIAAAAIALSLTDAPLQARVEASSEDLMQARTLVDDTDSTPLNGEWFGFYPLESASFNEGVTLFTVEDAGLFRESGLAYSPDPLPTDVFVPGHRGLVYEHVFGPWYSWTSY</sequence>
<evidence type="ECO:0000256" key="2">
    <source>
        <dbReference type="SAM" id="Phobius"/>
    </source>
</evidence>
<keyword evidence="2" id="KW-0472">Membrane</keyword>
<keyword evidence="2" id="KW-1133">Transmembrane helix</keyword>
<organism evidence="3 4">
    <name type="scientific">Nocardiopsis ansamitocini</name>
    <dbReference type="NCBI Taxonomy" id="1670832"/>
    <lineage>
        <taxon>Bacteria</taxon>
        <taxon>Bacillati</taxon>
        <taxon>Actinomycetota</taxon>
        <taxon>Actinomycetes</taxon>
        <taxon>Streptosporangiales</taxon>
        <taxon>Nocardiopsidaceae</taxon>
        <taxon>Nocardiopsis</taxon>
    </lineage>
</organism>
<feature type="transmembrane region" description="Helical" evidence="2">
    <location>
        <begin position="50"/>
        <end position="66"/>
    </location>
</feature>
<reference evidence="3" key="1">
    <citation type="submission" date="2023-02" db="EMBL/GenBank/DDBJ databases">
        <title>Nocardiopsis ansamitocini NBRC 112285.</title>
        <authorList>
            <person name="Ichikawa N."/>
            <person name="Sato H."/>
            <person name="Tonouchi N."/>
        </authorList>
    </citation>
    <scope>NUCLEOTIDE SEQUENCE</scope>
    <source>
        <strain evidence="3">NBRC 112285</strain>
    </source>
</reference>
<accession>A0A9W6P6P4</accession>
<comment type="caution">
    <text evidence="3">The sequence shown here is derived from an EMBL/GenBank/DDBJ whole genome shotgun (WGS) entry which is preliminary data.</text>
</comment>
<name>A0A9W6P6P4_9ACTN</name>
<proteinExistence type="predicted"/>
<evidence type="ECO:0000313" key="3">
    <source>
        <dbReference type="EMBL" id="GLU48036.1"/>
    </source>
</evidence>
<gene>
    <name evidence="3" type="ORF">Nans01_23870</name>
</gene>
<evidence type="ECO:0000256" key="1">
    <source>
        <dbReference type="SAM" id="MobiDB-lite"/>
    </source>
</evidence>
<feature type="transmembrane region" description="Helical" evidence="2">
    <location>
        <begin position="78"/>
        <end position="103"/>
    </location>
</feature>
<keyword evidence="2" id="KW-0812">Transmembrane</keyword>
<evidence type="ECO:0000313" key="4">
    <source>
        <dbReference type="Proteomes" id="UP001165092"/>
    </source>
</evidence>
<dbReference type="EMBL" id="BSQG01000003">
    <property type="protein sequence ID" value="GLU48036.1"/>
    <property type="molecule type" value="Genomic_DNA"/>
</dbReference>
<dbReference type="Proteomes" id="UP001165092">
    <property type="component" value="Unassembled WGS sequence"/>
</dbReference>
<dbReference type="RefSeq" id="WP_285759386.1">
    <property type="nucleotide sequence ID" value="NZ_BSQG01000003.1"/>
</dbReference>
<keyword evidence="4" id="KW-1185">Reference proteome</keyword>
<dbReference type="AlphaFoldDB" id="A0A9W6P6P4"/>